<name>A0A3B3YCP9_9TELE</name>
<keyword evidence="3" id="KW-1185">Reference proteome</keyword>
<feature type="domain" description="GST N-terminal" evidence="1">
    <location>
        <begin position="1"/>
        <end position="65"/>
    </location>
</feature>
<dbReference type="InterPro" id="IPR004045">
    <property type="entry name" value="Glutathione_S-Trfase_N"/>
</dbReference>
<protein>
    <recommendedName>
        <fullName evidence="1">GST N-terminal domain-containing protein</fullName>
    </recommendedName>
</protein>
<dbReference type="PANTHER" id="PTHR43917:SF9">
    <property type="entry name" value="GLUTATHIONE S-TRANSFERASE THETA-1"/>
    <property type="match status" value="1"/>
</dbReference>
<accession>A0A3B3YCP9</accession>
<dbReference type="AlphaFoldDB" id="A0A3B3YCP9"/>
<dbReference type="InterPro" id="IPR051369">
    <property type="entry name" value="GST_Theta"/>
</dbReference>
<reference evidence="2" key="2">
    <citation type="submission" date="2025-09" db="UniProtKB">
        <authorList>
            <consortium name="Ensembl"/>
        </authorList>
    </citation>
    <scope>IDENTIFICATION</scope>
</reference>
<dbReference type="SUPFAM" id="SSF52833">
    <property type="entry name" value="Thioredoxin-like"/>
    <property type="match status" value="1"/>
</dbReference>
<dbReference type="GO" id="GO:0004364">
    <property type="term" value="F:glutathione transferase activity"/>
    <property type="evidence" value="ECO:0007669"/>
    <property type="project" value="TreeGrafter"/>
</dbReference>
<dbReference type="PROSITE" id="PS50404">
    <property type="entry name" value="GST_NTER"/>
    <property type="match status" value="1"/>
</dbReference>
<dbReference type="PANTHER" id="PTHR43917">
    <property type="match status" value="1"/>
</dbReference>
<dbReference type="GO" id="GO:0006749">
    <property type="term" value="P:glutathione metabolic process"/>
    <property type="evidence" value="ECO:0007669"/>
    <property type="project" value="TreeGrafter"/>
</dbReference>
<dbReference type="STRING" id="48701.ENSPMEP00000024850"/>
<reference evidence="2" key="1">
    <citation type="submission" date="2025-08" db="UniProtKB">
        <authorList>
            <consortium name="Ensembl"/>
        </authorList>
    </citation>
    <scope>IDENTIFICATION</scope>
</reference>
<evidence type="ECO:0000259" key="1">
    <source>
        <dbReference type="PROSITE" id="PS50404"/>
    </source>
</evidence>
<organism evidence="2 3">
    <name type="scientific">Poecilia mexicana</name>
    <dbReference type="NCBI Taxonomy" id="48701"/>
    <lineage>
        <taxon>Eukaryota</taxon>
        <taxon>Metazoa</taxon>
        <taxon>Chordata</taxon>
        <taxon>Craniata</taxon>
        <taxon>Vertebrata</taxon>
        <taxon>Euteleostomi</taxon>
        <taxon>Actinopterygii</taxon>
        <taxon>Neopterygii</taxon>
        <taxon>Teleostei</taxon>
        <taxon>Neoteleostei</taxon>
        <taxon>Acanthomorphata</taxon>
        <taxon>Ovalentaria</taxon>
        <taxon>Atherinomorphae</taxon>
        <taxon>Cyprinodontiformes</taxon>
        <taxon>Poeciliidae</taxon>
        <taxon>Poeciliinae</taxon>
        <taxon>Poecilia</taxon>
    </lineage>
</organism>
<dbReference type="GO" id="GO:0005737">
    <property type="term" value="C:cytoplasm"/>
    <property type="evidence" value="ECO:0007669"/>
    <property type="project" value="TreeGrafter"/>
</dbReference>
<dbReference type="Ensembl" id="ENSPMET00000006567.1">
    <property type="protein sequence ID" value="ENSPMEP00000024850.1"/>
    <property type="gene ID" value="ENSPMEG00000007445.1"/>
</dbReference>
<dbReference type="InterPro" id="IPR036249">
    <property type="entry name" value="Thioredoxin-like_sf"/>
</dbReference>
<evidence type="ECO:0000313" key="3">
    <source>
        <dbReference type="Proteomes" id="UP000261480"/>
    </source>
</evidence>
<evidence type="ECO:0000313" key="2">
    <source>
        <dbReference type="Ensembl" id="ENSPMEP00000024850.1"/>
    </source>
</evidence>
<dbReference type="Pfam" id="PF02798">
    <property type="entry name" value="GST_N"/>
    <property type="match status" value="1"/>
</dbReference>
<sequence length="65" mass="7411">MQLHLDLLSPPCRGLYLFAEALKIPYEFRLVDLLAGQQYSEEFGKLNLVKKAPVLEDGSFVLSER</sequence>
<dbReference type="Gene3D" id="3.40.30.10">
    <property type="entry name" value="Glutaredoxin"/>
    <property type="match status" value="1"/>
</dbReference>
<proteinExistence type="predicted"/>
<dbReference type="Proteomes" id="UP000261480">
    <property type="component" value="Unplaced"/>
</dbReference>